<evidence type="ECO:0000313" key="1">
    <source>
        <dbReference type="EMBL" id="GFO25591.1"/>
    </source>
</evidence>
<gene>
    <name evidence="1" type="ORF">PoB_005209600</name>
</gene>
<dbReference type="EMBL" id="BLXT01005762">
    <property type="protein sequence ID" value="GFO25591.1"/>
    <property type="molecule type" value="Genomic_DNA"/>
</dbReference>
<dbReference type="Proteomes" id="UP000735302">
    <property type="component" value="Unassembled WGS sequence"/>
</dbReference>
<reference evidence="1 2" key="1">
    <citation type="journal article" date="2021" name="Elife">
        <title>Chloroplast acquisition without the gene transfer in kleptoplastic sea slugs, Plakobranchus ocellatus.</title>
        <authorList>
            <person name="Maeda T."/>
            <person name="Takahashi S."/>
            <person name="Yoshida T."/>
            <person name="Shimamura S."/>
            <person name="Takaki Y."/>
            <person name="Nagai Y."/>
            <person name="Toyoda A."/>
            <person name="Suzuki Y."/>
            <person name="Arimoto A."/>
            <person name="Ishii H."/>
            <person name="Satoh N."/>
            <person name="Nishiyama T."/>
            <person name="Hasebe M."/>
            <person name="Maruyama T."/>
            <person name="Minagawa J."/>
            <person name="Obokata J."/>
            <person name="Shigenobu S."/>
        </authorList>
    </citation>
    <scope>NUCLEOTIDE SEQUENCE [LARGE SCALE GENOMIC DNA]</scope>
</reference>
<proteinExistence type="predicted"/>
<protein>
    <submittedName>
        <fullName evidence="1">Uncharacterized protein</fullName>
    </submittedName>
</protein>
<organism evidence="1 2">
    <name type="scientific">Plakobranchus ocellatus</name>
    <dbReference type="NCBI Taxonomy" id="259542"/>
    <lineage>
        <taxon>Eukaryota</taxon>
        <taxon>Metazoa</taxon>
        <taxon>Spiralia</taxon>
        <taxon>Lophotrochozoa</taxon>
        <taxon>Mollusca</taxon>
        <taxon>Gastropoda</taxon>
        <taxon>Heterobranchia</taxon>
        <taxon>Euthyneura</taxon>
        <taxon>Panpulmonata</taxon>
        <taxon>Sacoglossa</taxon>
        <taxon>Placobranchoidea</taxon>
        <taxon>Plakobranchidae</taxon>
        <taxon>Plakobranchus</taxon>
    </lineage>
</organism>
<accession>A0AAV4C2I8</accession>
<keyword evidence="2" id="KW-1185">Reference proteome</keyword>
<comment type="caution">
    <text evidence="1">The sequence shown here is derived from an EMBL/GenBank/DDBJ whole genome shotgun (WGS) entry which is preliminary data.</text>
</comment>
<sequence length="121" mass="13390">MAAEQLRDPKVAELRKQPGALKLKEVNLGGYNLLCDVSTSRPSSHRFGQRQFSTPSIIFPIRATNPLHGLSQPAMSGLDLNVKLKIWYVHVMAVRQAKLADTPRLPSTHSTPQIVDSGIFM</sequence>
<dbReference type="AlphaFoldDB" id="A0AAV4C2I8"/>
<name>A0AAV4C2I8_9GAST</name>
<evidence type="ECO:0000313" key="2">
    <source>
        <dbReference type="Proteomes" id="UP000735302"/>
    </source>
</evidence>